<dbReference type="STRING" id="1121884.SAMN02745131_01782"/>
<dbReference type="SUPFAM" id="SSF56281">
    <property type="entry name" value="Metallo-hydrolase/oxidoreductase"/>
    <property type="match status" value="1"/>
</dbReference>
<dbReference type="PANTHER" id="PTHR36839">
    <property type="entry name" value="METALLO-BETA-LACTAMASE FAMILY PROTEIN (AFU_ORTHOLOGUE AFUA_5G12770)"/>
    <property type="match status" value="1"/>
</dbReference>
<protein>
    <submittedName>
        <fullName evidence="2">Metallo-beta-lactamase superfamily protein</fullName>
    </submittedName>
</protein>
<evidence type="ECO:0000313" key="2">
    <source>
        <dbReference type="EMBL" id="SHF09831.1"/>
    </source>
</evidence>
<dbReference type="Proteomes" id="UP000184048">
    <property type="component" value="Unassembled WGS sequence"/>
</dbReference>
<dbReference type="AlphaFoldDB" id="A0A1M4YVL0"/>
<name>A0A1M4YVL0_9BACT</name>
<dbReference type="SMART" id="SM00849">
    <property type="entry name" value="Lactamase_B"/>
    <property type="match status" value="1"/>
</dbReference>
<dbReference type="RefSeq" id="WP_084079939.1">
    <property type="nucleotide sequence ID" value="NZ_FQUU01000006.1"/>
</dbReference>
<evidence type="ECO:0000313" key="3">
    <source>
        <dbReference type="Proteomes" id="UP000184048"/>
    </source>
</evidence>
<feature type="domain" description="Metallo-beta-lactamase" evidence="1">
    <location>
        <begin position="75"/>
        <end position="241"/>
    </location>
</feature>
<gene>
    <name evidence="2" type="ORF">SAMN02745131_01782</name>
</gene>
<sequence length="269" mass="30391">MSLSNFICSTCGVQYEASEVPPLLCPICNDDRQYIGFGGQSWTTLQNINRQHKNIIEKIAPDVYAIYSTPAFGINQRAHLIRTPGGNILWDCITNLDPSTIEIIHSLGGIKAIAISHPHYYSSIVEWSHAFKARVFIHANDEKWLGRRDETIELWQGNEKLLWDEIRLVCCGGHFPGASILYLPRDKGSIFSGDTIQVAPNLKTVSFMYSYPNMIPLPAKSILQIQDSIIDLEYDAIYGAFGLYIRQNAKQAVIYSLERYLQILKGSNY</sequence>
<dbReference type="InterPro" id="IPR001279">
    <property type="entry name" value="Metallo-B-lactamas"/>
</dbReference>
<dbReference type="Gene3D" id="3.60.15.10">
    <property type="entry name" value="Ribonuclease Z/Hydroxyacylglutathione hydrolase-like"/>
    <property type="match status" value="1"/>
</dbReference>
<proteinExistence type="predicted"/>
<evidence type="ECO:0000259" key="1">
    <source>
        <dbReference type="SMART" id="SM00849"/>
    </source>
</evidence>
<dbReference type="PANTHER" id="PTHR36839:SF1">
    <property type="entry name" value="METALLO-BETA-LACTAMASE FAMILY PROTEIN (AFU_ORTHOLOGUE AFUA_5G12770)"/>
    <property type="match status" value="1"/>
</dbReference>
<accession>A0A1M4YVL0</accession>
<reference evidence="2 3" key="1">
    <citation type="submission" date="2016-11" db="EMBL/GenBank/DDBJ databases">
        <authorList>
            <person name="Jaros S."/>
            <person name="Januszkiewicz K."/>
            <person name="Wedrychowicz H."/>
        </authorList>
    </citation>
    <scope>NUCLEOTIDE SEQUENCE [LARGE SCALE GENOMIC DNA]</scope>
    <source>
        <strain evidence="2 3">DSM 18119</strain>
    </source>
</reference>
<organism evidence="2 3">
    <name type="scientific">Flavisolibacter ginsengisoli DSM 18119</name>
    <dbReference type="NCBI Taxonomy" id="1121884"/>
    <lineage>
        <taxon>Bacteria</taxon>
        <taxon>Pseudomonadati</taxon>
        <taxon>Bacteroidota</taxon>
        <taxon>Chitinophagia</taxon>
        <taxon>Chitinophagales</taxon>
        <taxon>Chitinophagaceae</taxon>
        <taxon>Flavisolibacter</taxon>
    </lineage>
</organism>
<dbReference type="OrthoDB" id="2373347at2"/>
<keyword evidence="3" id="KW-1185">Reference proteome</keyword>
<dbReference type="InterPro" id="IPR036866">
    <property type="entry name" value="RibonucZ/Hydroxyglut_hydro"/>
</dbReference>
<dbReference type="SUPFAM" id="SSF57802">
    <property type="entry name" value="Rubredoxin-like"/>
    <property type="match status" value="1"/>
</dbReference>
<dbReference type="EMBL" id="FQUU01000006">
    <property type="protein sequence ID" value="SHF09831.1"/>
    <property type="molecule type" value="Genomic_DNA"/>
</dbReference>